<reference evidence="7 8" key="1">
    <citation type="journal article" date="2018" name="Mol. Ecol.">
        <title>The obligate alkalophilic soda-lake fungus Sodiomyces alkalinus has shifted to a protein diet.</title>
        <authorList>
            <person name="Grum-Grzhimaylo A.A."/>
            <person name="Falkoski D.L."/>
            <person name="van den Heuvel J."/>
            <person name="Valero-Jimenez C.A."/>
            <person name="Min B."/>
            <person name="Choi I.G."/>
            <person name="Lipzen A."/>
            <person name="Daum C.G."/>
            <person name="Aanen D.K."/>
            <person name="Tsang A."/>
            <person name="Henrissat B."/>
            <person name="Bilanenko E.N."/>
            <person name="de Vries R.P."/>
            <person name="van Kan J.A.L."/>
            <person name="Grigoriev I.V."/>
            <person name="Debets A.J.M."/>
        </authorList>
    </citation>
    <scope>NUCLEOTIDE SEQUENCE [LARGE SCALE GENOMIC DNA]</scope>
    <source>
        <strain evidence="7 8">F11</strain>
    </source>
</reference>
<dbReference type="Proteomes" id="UP000272025">
    <property type="component" value="Unassembled WGS sequence"/>
</dbReference>
<dbReference type="GO" id="GO:0032977">
    <property type="term" value="F:membrane insertase activity"/>
    <property type="evidence" value="ECO:0007669"/>
    <property type="project" value="InterPro"/>
</dbReference>
<accession>A0A3N2QA93</accession>
<evidence type="ECO:0000313" key="8">
    <source>
        <dbReference type="Proteomes" id="UP000272025"/>
    </source>
</evidence>
<keyword evidence="8" id="KW-1185">Reference proteome</keyword>
<evidence type="ECO:0000256" key="4">
    <source>
        <dbReference type="ARBA" id="ARBA00022989"/>
    </source>
</evidence>
<dbReference type="GO" id="GO:0005743">
    <property type="term" value="C:mitochondrial inner membrane"/>
    <property type="evidence" value="ECO:0007669"/>
    <property type="project" value="TreeGrafter"/>
</dbReference>
<evidence type="ECO:0000256" key="3">
    <source>
        <dbReference type="ARBA" id="ARBA00022692"/>
    </source>
</evidence>
<evidence type="ECO:0000256" key="2">
    <source>
        <dbReference type="ARBA" id="ARBA00009877"/>
    </source>
</evidence>
<feature type="transmembrane region" description="Helical" evidence="6">
    <location>
        <begin position="88"/>
        <end position="105"/>
    </location>
</feature>
<protein>
    <recommendedName>
        <fullName evidence="9">Mitochondrial export translocase Oxa2</fullName>
    </recommendedName>
</protein>
<feature type="transmembrane region" description="Helical" evidence="6">
    <location>
        <begin position="337"/>
        <end position="361"/>
    </location>
</feature>
<organism evidence="7 8">
    <name type="scientific">Sodiomyces alkalinus (strain CBS 110278 / VKM F-3762 / F11)</name>
    <name type="common">Alkaliphilic filamentous fungus</name>
    <dbReference type="NCBI Taxonomy" id="1314773"/>
    <lineage>
        <taxon>Eukaryota</taxon>
        <taxon>Fungi</taxon>
        <taxon>Dikarya</taxon>
        <taxon>Ascomycota</taxon>
        <taxon>Pezizomycotina</taxon>
        <taxon>Sordariomycetes</taxon>
        <taxon>Hypocreomycetidae</taxon>
        <taxon>Glomerellales</taxon>
        <taxon>Plectosphaerellaceae</taxon>
        <taxon>Sodiomyces</taxon>
    </lineage>
</organism>
<dbReference type="RefSeq" id="XP_028471394.1">
    <property type="nucleotide sequence ID" value="XM_028615362.1"/>
</dbReference>
<dbReference type="InterPro" id="IPR001708">
    <property type="entry name" value="YidC/ALB3/OXA1/COX18"/>
</dbReference>
<dbReference type="STRING" id="1314773.A0A3N2QA93"/>
<dbReference type="GO" id="GO:0033617">
    <property type="term" value="P:mitochondrial respiratory chain complex IV assembly"/>
    <property type="evidence" value="ECO:0007669"/>
    <property type="project" value="TreeGrafter"/>
</dbReference>
<dbReference type="AlphaFoldDB" id="A0A3N2QA93"/>
<evidence type="ECO:0000313" key="7">
    <source>
        <dbReference type="EMBL" id="ROT43588.1"/>
    </source>
</evidence>
<gene>
    <name evidence="7" type="ORF">SODALDRAFT_42793</name>
</gene>
<keyword evidence="3 6" id="KW-0812">Transmembrane</keyword>
<proteinExistence type="inferred from homology"/>
<dbReference type="GO" id="GO:0032979">
    <property type="term" value="P:protein insertion into mitochondrial inner membrane from matrix"/>
    <property type="evidence" value="ECO:0007669"/>
    <property type="project" value="TreeGrafter"/>
</dbReference>
<dbReference type="EMBL" id="ML119051">
    <property type="protein sequence ID" value="ROT43588.1"/>
    <property type="molecule type" value="Genomic_DNA"/>
</dbReference>
<dbReference type="PANTHER" id="PTHR12428:SF65">
    <property type="entry name" value="CYTOCHROME C OXIDASE ASSEMBLY PROTEIN COX18, MITOCHONDRIAL"/>
    <property type="match status" value="1"/>
</dbReference>
<sequence length="400" mass="44095">MASYRGSLCHLRGPLQSISWARSTQGSLRLPVLSQLRPSTHHGCQPRHSSHPSPTAHGVRCLHLGTVLESGVHLAQESLLAIHATTGLPWYFVIPLFALGVNLTVRLPLQIYSRKIILARSRLQPIVGTWAAFHKLRRQEKLSRALYTGKSQARLCKERGLQIWKAWAPSLSIAPWIMATDATRRMTGAGGGIISLVSGQYIQEHRQQLQQQQQQQQQQSQGLVPATTAQPVEGIPLSDTDSSVSLTTAAPDAQLPADVSSFLEPSMATGGTLWFPDLTVPDPYIILPILWSATLCWALIPETPAARRAFFNMTQDVSKLTTVANTSTPWALRLRRAALLVSIGMPLIAMYLPAGMLLYVVSSSLWTQLNGWILNRYMPFESPFATPPMALEKGWVKPPK</sequence>
<evidence type="ECO:0008006" key="9">
    <source>
        <dbReference type="Google" id="ProtNLM"/>
    </source>
</evidence>
<name>A0A3N2QA93_SODAK</name>
<keyword evidence="5 6" id="KW-0472">Membrane</keyword>
<evidence type="ECO:0000256" key="5">
    <source>
        <dbReference type="ARBA" id="ARBA00023136"/>
    </source>
</evidence>
<dbReference type="PANTHER" id="PTHR12428">
    <property type="entry name" value="OXA1"/>
    <property type="match status" value="1"/>
</dbReference>
<dbReference type="OrthoDB" id="2148490at2759"/>
<evidence type="ECO:0000256" key="6">
    <source>
        <dbReference type="SAM" id="Phobius"/>
    </source>
</evidence>
<evidence type="ECO:0000256" key="1">
    <source>
        <dbReference type="ARBA" id="ARBA00004141"/>
    </source>
</evidence>
<comment type="subcellular location">
    <subcellularLocation>
        <location evidence="1">Membrane</location>
        <topology evidence="1">Multi-pass membrane protein</topology>
    </subcellularLocation>
</comment>
<comment type="similarity">
    <text evidence="2">Belongs to the OXA1/ALB3/YidC family.</text>
</comment>
<keyword evidence="4 6" id="KW-1133">Transmembrane helix</keyword>
<dbReference type="GeneID" id="39583839"/>